<feature type="compositionally biased region" description="Basic and acidic residues" evidence="1">
    <location>
        <begin position="64"/>
        <end position="79"/>
    </location>
</feature>
<evidence type="ECO:0000313" key="2">
    <source>
        <dbReference type="EMBL" id="MBW98955.1"/>
    </source>
</evidence>
<reference evidence="2" key="1">
    <citation type="submission" date="2018-02" db="EMBL/GenBank/DDBJ databases">
        <title>Rhizophora mucronata_Transcriptome.</title>
        <authorList>
            <person name="Meera S.P."/>
            <person name="Sreeshan A."/>
            <person name="Augustine A."/>
        </authorList>
    </citation>
    <scope>NUCLEOTIDE SEQUENCE</scope>
    <source>
        <tissue evidence="2">Leaf</tissue>
    </source>
</reference>
<organism evidence="2">
    <name type="scientific">Rhizophora mucronata</name>
    <name type="common">Asiatic mangrove</name>
    <dbReference type="NCBI Taxonomy" id="61149"/>
    <lineage>
        <taxon>Eukaryota</taxon>
        <taxon>Viridiplantae</taxon>
        <taxon>Streptophyta</taxon>
        <taxon>Embryophyta</taxon>
        <taxon>Tracheophyta</taxon>
        <taxon>Spermatophyta</taxon>
        <taxon>Magnoliopsida</taxon>
        <taxon>eudicotyledons</taxon>
        <taxon>Gunneridae</taxon>
        <taxon>Pentapetalae</taxon>
        <taxon>rosids</taxon>
        <taxon>fabids</taxon>
        <taxon>Malpighiales</taxon>
        <taxon>Rhizophoraceae</taxon>
        <taxon>Rhizophora</taxon>
    </lineage>
</organism>
<accession>A0A2P2JZU1</accession>
<feature type="region of interest" description="Disordered" evidence="1">
    <location>
        <begin position="35"/>
        <end position="102"/>
    </location>
</feature>
<evidence type="ECO:0000256" key="1">
    <source>
        <dbReference type="SAM" id="MobiDB-lite"/>
    </source>
</evidence>
<proteinExistence type="predicted"/>
<dbReference type="EMBL" id="GGEC01018472">
    <property type="protein sequence ID" value="MBW98955.1"/>
    <property type="molecule type" value="Transcribed_RNA"/>
</dbReference>
<protein>
    <submittedName>
        <fullName evidence="2">Uncharacterized protein MANES_11G073900</fullName>
    </submittedName>
</protein>
<dbReference type="AlphaFoldDB" id="A0A2P2JZU1"/>
<sequence length="102" mass="11314">MPFSPETQMQAQAQIIMPSPGQCRRLLPDPFILKPFRHRNGHQIGPTERKGRHGTRSNICPQRADSERPKQEGGLETRHGIRRGRQVHSAGEGAATEGIAEA</sequence>
<name>A0A2P2JZU1_RHIMU</name>
<feature type="compositionally biased region" description="Low complexity" evidence="1">
    <location>
        <begin position="90"/>
        <end position="102"/>
    </location>
</feature>